<keyword evidence="10" id="KW-1185">Reference proteome</keyword>
<feature type="region of interest" description="Disordered" evidence="7">
    <location>
        <begin position="465"/>
        <end position="486"/>
    </location>
</feature>
<dbReference type="Gene3D" id="2.40.380.10">
    <property type="entry name" value="FomD-like"/>
    <property type="match status" value="1"/>
</dbReference>
<evidence type="ECO:0000256" key="6">
    <source>
        <dbReference type="HAMAP-Rule" id="MF_01910"/>
    </source>
</evidence>
<dbReference type="EC" id="3.1.26.-" evidence="6"/>
<keyword evidence="1 6" id="KW-0698">rRNA processing</keyword>
<evidence type="ECO:0000256" key="3">
    <source>
        <dbReference type="ARBA" id="ARBA00022759"/>
    </source>
</evidence>
<evidence type="ECO:0000313" key="9">
    <source>
        <dbReference type="EMBL" id="MFD1570757.1"/>
    </source>
</evidence>
<sequence length="497" mass="52533">MNARVRGIYTTALTHLLLRAGHEVVDASTPIRRRFDAAFPTAPPDVRVSTSADRQGVGADGDPNAVERVRDLFTGVGRDAFGWADPTPPGAVLDGEVTEALGGGAVVRLRVGEIGAKGDEGGAGDNGTGDPASVEGYLPYGNVDARVETGDPVRVQVIASAAPWMDRRPELDGSIRVTGDLVALEPGSGTRVDVRNDEAARELSGMLDLLGLEPPDGWRAVWKSPAVDAETDELEAGLRRAVNAAEEMDAAVNAAGGVGVLDDPSQCRDRPIATPNDAFWVWFGRESRFALDDARREVTATMPGHHRVKAGTADASAGVDLAEALCDPDPDAPFPFAVVTETFGPTDGDTLRIDHGKPDGRCITLGEATVTGVEAGGSVTVEREMTGGGTYDGLGVAREAGDIAETTLKEGRWWYPTTYRGRDGTVRGTYVNVCTPVEVFPDAARYVDLHVDVIKHHDGTVERVDDEELRQSVADGDTPEPVAEKARDVAAALENAL</sequence>
<dbReference type="InterPro" id="IPR050212">
    <property type="entry name" value="Ntdp-like"/>
</dbReference>
<dbReference type="PROSITE" id="PS50126">
    <property type="entry name" value="S1"/>
    <property type="match status" value="1"/>
</dbReference>
<keyword evidence="2 6" id="KW-0540">Nuclease</keyword>
<dbReference type="Proteomes" id="UP001597185">
    <property type="component" value="Unassembled WGS sequence"/>
</dbReference>
<dbReference type="HAMAP" id="MF_01910">
    <property type="entry name" value="RNA_binding_AU_1"/>
    <property type="match status" value="1"/>
</dbReference>
<dbReference type="InterPro" id="IPR016730">
    <property type="entry name" value="RNA-bd_FAU-1"/>
</dbReference>
<evidence type="ECO:0000256" key="2">
    <source>
        <dbReference type="ARBA" id="ARBA00022722"/>
    </source>
</evidence>
<feature type="domain" description="S1 motif" evidence="8">
    <location>
        <begin position="90"/>
        <end position="176"/>
    </location>
</feature>
<dbReference type="InterPro" id="IPR003029">
    <property type="entry name" value="S1_domain"/>
</dbReference>
<evidence type="ECO:0000256" key="4">
    <source>
        <dbReference type="ARBA" id="ARBA00022801"/>
    </source>
</evidence>
<comment type="similarity">
    <text evidence="6">Belongs to the FAU-1 family.</text>
</comment>
<dbReference type="EMBL" id="JBHUDB010000004">
    <property type="protein sequence ID" value="MFD1570757.1"/>
    <property type="molecule type" value="Genomic_DNA"/>
</dbReference>
<protein>
    <recommendedName>
        <fullName evidence="6">Probable ribonuclease FAU-1</fullName>
        <ecNumber evidence="6">3.1.26.-</ecNumber>
    </recommendedName>
    <alternativeName>
        <fullName evidence="6">RNA-binding protein FAU-1</fullName>
    </alternativeName>
</protein>
<name>A0ABD6C0E9_9EURY</name>
<dbReference type="SUPFAM" id="SSF159234">
    <property type="entry name" value="FomD-like"/>
    <property type="match status" value="1"/>
</dbReference>
<proteinExistence type="inferred from homology"/>
<reference evidence="9 10" key="1">
    <citation type="journal article" date="2019" name="Int. J. Syst. Evol. Microbiol.">
        <title>The Global Catalogue of Microorganisms (GCM) 10K type strain sequencing project: providing services to taxonomists for standard genome sequencing and annotation.</title>
        <authorList>
            <consortium name="The Broad Institute Genomics Platform"/>
            <consortium name="The Broad Institute Genome Sequencing Center for Infectious Disease"/>
            <person name="Wu L."/>
            <person name="Ma J."/>
        </authorList>
    </citation>
    <scope>NUCLEOTIDE SEQUENCE [LARGE SCALE GENOMIC DNA]</scope>
    <source>
        <strain evidence="9 10">CGMCC 1.12689</strain>
    </source>
</reference>
<dbReference type="RefSeq" id="WP_256417026.1">
    <property type="nucleotide sequence ID" value="NZ_JANHDL010000001.1"/>
</dbReference>
<dbReference type="PANTHER" id="PTHR39159:SF1">
    <property type="entry name" value="UPF0374 PROTEIN YGAC"/>
    <property type="match status" value="1"/>
</dbReference>
<gene>
    <name evidence="6" type="primary">fau-1</name>
    <name evidence="9" type="ORF">ACFR9T_09180</name>
</gene>
<dbReference type="GO" id="GO:0035925">
    <property type="term" value="F:mRNA 3'-UTR AU-rich region binding"/>
    <property type="evidence" value="ECO:0007669"/>
    <property type="project" value="UniProtKB-UniRule"/>
</dbReference>
<comment type="function">
    <text evidence="6">Probable RNase involved in rRNA stability through maturation and/or degradation of precursor rRNAs. Binds to RNA in loop regions with AU-rich sequences.</text>
</comment>
<keyword evidence="4 6" id="KW-0378">Hydrolase</keyword>
<evidence type="ECO:0000256" key="1">
    <source>
        <dbReference type="ARBA" id="ARBA00022552"/>
    </source>
</evidence>
<evidence type="ECO:0000256" key="7">
    <source>
        <dbReference type="SAM" id="MobiDB-lite"/>
    </source>
</evidence>
<organism evidence="9 10">
    <name type="scientific">Halorubrum laminariae</name>
    <dbReference type="NCBI Taxonomy" id="1433523"/>
    <lineage>
        <taxon>Archaea</taxon>
        <taxon>Methanobacteriati</taxon>
        <taxon>Methanobacteriota</taxon>
        <taxon>Stenosarchaea group</taxon>
        <taxon>Halobacteria</taxon>
        <taxon>Halobacteriales</taxon>
        <taxon>Haloferacaceae</taxon>
        <taxon>Halorubrum</taxon>
    </lineage>
</organism>
<dbReference type="InterPro" id="IPR035930">
    <property type="entry name" value="FomD-like_sf"/>
</dbReference>
<dbReference type="AlphaFoldDB" id="A0ABD6C0E9"/>
<dbReference type="GO" id="GO:0006364">
    <property type="term" value="P:rRNA processing"/>
    <property type="evidence" value="ECO:0007669"/>
    <property type="project" value="UniProtKB-UniRule"/>
</dbReference>
<dbReference type="PANTHER" id="PTHR39159">
    <property type="match status" value="1"/>
</dbReference>
<evidence type="ECO:0000256" key="5">
    <source>
        <dbReference type="ARBA" id="ARBA00022884"/>
    </source>
</evidence>
<dbReference type="PIRSF" id="PIRSF018644">
    <property type="entry name" value="RNA-binding_FAU-1"/>
    <property type="match status" value="1"/>
</dbReference>
<dbReference type="InterPro" id="IPR007295">
    <property type="entry name" value="DUF402"/>
</dbReference>
<dbReference type="Pfam" id="PF04167">
    <property type="entry name" value="DUF402"/>
    <property type="match status" value="1"/>
</dbReference>
<evidence type="ECO:0000313" key="10">
    <source>
        <dbReference type="Proteomes" id="UP001597185"/>
    </source>
</evidence>
<keyword evidence="5 6" id="KW-0694">RNA-binding</keyword>
<evidence type="ECO:0000259" key="8">
    <source>
        <dbReference type="PROSITE" id="PS50126"/>
    </source>
</evidence>
<accession>A0ABD6C0E9</accession>
<keyword evidence="3 6" id="KW-0255">Endonuclease</keyword>
<comment type="caution">
    <text evidence="9">The sequence shown here is derived from an EMBL/GenBank/DDBJ whole genome shotgun (WGS) entry which is preliminary data.</text>
</comment>
<dbReference type="GO" id="GO:0016891">
    <property type="term" value="F:RNA endonuclease activity producing 5'-phosphomonoesters, hydrolytic mechanism"/>
    <property type="evidence" value="ECO:0007669"/>
    <property type="project" value="UniProtKB-UniRule"/>
</dbReference>